<evidence type="ECO:0000256" key="2">
    <source>
        <dbReference type="ARBA" id="ARBA00022771"/>
    </source>
</evidence>
<evidence type="ECO:0000256" key="1">
    <source>
        <dbReference type="ARBA" id="ARBA00022723"/>
    </source>
</evidence>
<feature type="domain" description="C2H2-type" evidence="6">
    <location>
        <begin position="347"/>
        <end position="375"/>
    </location>
</feature>
<dbReference type="Pfam" id="PF12874">
    <property type="entry name" value="zf-met"/>
    <property type="match status" value="1"/>
</dbReference>
<feature type="region of interest" description="Disordered" evidence="5">
    <location>
        <begin position="451"/>
        <end position="475"/>
    </location>
</feature>
<feature type="region of interest" description="Disordered" evidence="5">
    <location>
        <begin position="221"/>
        <end position="342"/>
    </location>
</feature>
<evidence type="ECO:0000256" key="4">
    <source>
        <dbReference type="PROSITE-ProRule" id="PRU00042"/>
    </source>
</evidence>
<dbReference type="PROSITE" id="PS50157">
    <property type="entry name" value="ZINC_FINGER_C2H2_2"/>
    <property type="match status" value="2"/>
</dbReference>
<evidence type="ECO:0000256" key="3">
    <source>
        <dbReference type="ARBA" id="ARBA00022833"/>
    </source>
</evidence>
<feature type="compositionally biased region" description="Polar residues" evidence="5">
    <location>
        <begin position="1"/>
        <end position="22"/>
    </location>
</feature>
<evidence type="ECO:0000259" key="6">
    <source>
        <dbReference type="PROSITE" id="PS50157"/>
    </source>
</evidence>
<feature type="compositionally biased region" description="Polar residues" evidence="5">
    <location>
        <begin position="281"/>
        <end position="323"/>
    </location>
</feature>
<reference evidence="7 8" key="1">
    <citation type="submission" date="2024-02" db="EMBL/GenBank/DDBJ databases">
        <title>De novo assembly and annotation of 12 fungi associated with fruit tree decline syndrome in Ontario, Canada.</title>
        <authorList>
            <person name="Sulman M."/>
            <person name="Ellouze W."/>
            <person name="Ilyukhin E."/>
        </authorList>
    </citation>
    <scope>NUCLEOTIDE SEQUENCE [LARGE SCALE GENOMIC DNA]</scope>
    <source>
        <strain evidence="7 8">M169</strain>
    </source>
</reference>
<accession>A0ABR1PND7</accession>
<dbReference type="EMBL" id="JAKNSF020000002">
    <property type="protein sequence ID" value="KAK7741251.1"/>
    <property type="molecule type" value="Genomic_DNA"/>
</dbReference>
<dbReference type="Proteomes" id="UP001430848">
    <property type="component" value="Unassembled WGS sequence"/>
</dbReference>
<dbReference type="Gene3D" id="3.30.160.60">
    <property type="entry name" value="Classic Zinc Finger"/>
    <property type="match status" value="2"/>
</dbReference>
<feature type="region of interest" description="Disordered" evidence="5">
    <location>
        <begin position="168"/>
        <end position="187"/>
    </location>
</feature>
<dbReference type="Pfam" id="PF00096">
    <property type="entry name" value="zf-C2H2"/>
    <property type="match status" value="1"/>
</dbReference>
<protein>
    <recommendedName>
        <fullName evidence="6">C2H2-type domain-containing protein</fullName>
    </recommendedName>
</protein>
<dbReference type="InterPro" id="IPR013087">
    <property type="entry name" value="Znf_C2H2_type"/>
</dbReference>
<proteinExistence type="predicted"/>
<comment type="caution">
    <text evidence="7">The sequence shown here is derived from an EMBL/GenBank/DDBJ whole genome shotgun (WGS) entry which is preliminary data.</text>
</comment>
<evidence type="ECO:0000313" key="7">
    <source>
        <dbReference type="EMBL" id="KAK7741251.1"/>
    </source>
</evidence>
<organism evidence="7 8">
    <name type="scientific">Diaporthe eres</name>
    <name type="common">Phomopsis oblonga</name>
    <dbReference type="NCBI Taxonomy" id="83184"/>
    <lineage>
        <taxon>Eukaryota</taxon>
        <taxon>Fungi</taxon>
        <taxon>Dikarya</taxon>
        <taxon>Ascomycota</taxon>
        <taxon>Pezizomycotina</taxon>
        <taxon>Sordariomycetes</taxon>
        <taxon>Sordariomycetidae</taxon>
        <taxon>Diaporthales</taxon>
        <taxon>Diaporthaceae</taxon>
        <taxon>Diaporthe</taxon>
        <taxon>Diaporthe eres species complex</taxon>
    </lineage>
</organism>
<name>A0ABR1PND7_DIAER</name>
<dbReference type="SMART" id="SM00355">
    <property type="entry name" value="ZnF_C2H2"/>
    <property type="match status" value="2"/>
</dbReference>
<gene>
    <name evidence="7" type="ORF">SLS63_000804</name>
</gene>
<feature type="compositionally biased region" description="Low complexity" evidence="5">
    <location>
        <begin position="221"/>
        <end position="241"/>
    </location>
</feature>
<feature type="region of interest" description="Disordered" evidence="5">
    <location>
        <begin position="1"/>
        <end position="24"/>
    </location>
</feature>
<feature type="compositionally biased region" description="Low complexity" evidence="5">
    <location>
        <begin position="169"/>
        <end position="183"/>
    </location>
</feature>
<feature type="domain" description="C2H2-type" evidence="6">
    <location>
        <begin position="376"/>
        <end position="398"/>
    </location>
</feature>
<evidence type="ECO:0000313" key="8">
    <source>
        <dbReference type="Proteomes" id="UP001430848"/>
    </source>
</evidence>
<keyword evidence="8" id="KW-1185">Reference proteome</keyword>
<dbReference type="InterPro" id="IPR036236">
    <property type="entry name" value="Znf_C2H2_sf"/>
</dbReference>
<dbReference type="PANTHER" id="PTHR23235">
    <property type="entry name" value="KRUEPPEL-LIKE TRANSCRIPTION FACTOR"/>
    <property type="match status" value="1"/>
</dbReference>
<keyword evidence="1" id="KW-0479">Metal-binding</keyword>
<dbReference type="PANTHER" id="PTHR23235:SF120">
    <property type="entry name" value="KRUPPEL-LIKE FACTOR 15"/>
    <property type="match status" value="1"/>
</dbReference>
<dbReference type="PROSITE" id="PS00028">
    <property type="entry name" value="ZINC_FINGER_C2H2_1"/>
    <property type="match status" value="2"/>
</dbReference>
<dbReference type="SUPFAM" id="SSF57667">
    <property type="entry name" value="beta-beta-alpha zinc fingers"/>
    <property type="match status" value="1"/>
</dbReference>
<keyword evidence="2 4" id="KW-0863">Zinc-finger</keyword>
<evidence type="ECO:0000256" key="5">
    <source>
        <dbReference type="SAM" id="MobiDB-lite"/>
    </source>
</evidence>
<sequence length="475" mass="51092">MHTQGKHSFTSAPQQQVLTPQASPVRVHQALHRPTIVLDTVKFDESEGMCYPQTPPLSAAGSVMGSPGSCDMLATPLNPMFSGLENTPMGMKEEVDVLPVEQFPMLEWNTCSSPPMTPKQGLDFCDPRNLTVGTVNPTLAPEFSALPTLCAGDNEEQDLVLRGDAYGHQQTSPATSQSASVTSFSEVTPPVPHGLPIFDDFSDLDSEDSFVNGLVNLGEQQAQASQARSRSSSGATSHSFSDYSEYNDSFGMPSPPDSAASSSDGHRQKRIKTEGAADAEQSGSDAQQSTPEHQHQSGSAPPESTTPNNCGGSSGASDNGSTPQVPPSGPNRRGRKQSLTEDPSKTFICELCNRRFRRQEHLKRHYRSLHTHDKPFECNECGKKFSRSDNLTQHARTHGSGAIVMNLIDDPNMAAAYGHPPPGMSYAPAMGGPPGPDEYSHFGKVLFQVASEMPASDMSSNDEDSNGKKKRKRSD</sequence>
<keyword evidence="3" id="KW-0862">Zinc</keyword>